<reference evidence="3" key="3">
    <citation type="submission" date="2010-08" db="EMBL/GenBank/DDBJ databases">
        <authorList>
            <person name="Durkin A.S."/>
            <person name="Nelson K.E."/>
            <person name="Morrison M."/>
            <person name="Forsberg C.W."/>
            <person name="Wilson D.B."/>
            <person name="Russell J.B."/>
            <person name="Cann I.K.O."/>
            <person name="Mackie R.I."/>
            <person name="White B.A."/>
        </authorList>
    </citation>
    <scope>NUCLEOTIDE SEQUENCE</scope>
    <source>
        <strain evidence="3">S85</strain>
    </source>
</reference>
<feature type="domain" description="HTH cro/C1-type" evidence="1">
    <location>
        <begin position="13"/>
        <end position="68"/>
    </location>
</feature>
<dbReference type="Gene3D" id="1.10.260.40">
    <property type="entry name" value="lambda repressor-like DNA-binding domains"/>
    <property type="match status" value="1"/>
</dbReference>
<dbReference type="HOGENOM" id="CLU_066192_21_0_0"/>
<reference evidence="2 5" key="1">
    <citation type="submission" date="2009-10" db="EMBL/GenBank/DDBJ databases">
        <title>Complete sequence of Fibrobacter succinogenes subsp. succinogenes S85.</title>
        <authorList>
            <consortium name="US DOE Joint Genome Institute"/>
            <person name="Lucas S."/>
            <person name="Copeland A."/>
            <person name="Lapidus A."/>
            <person name="Glavina del Rio T."/>
            <person name="Tice H."/>
            <person name="Bruce D."/>
            <person name="Goodwin L."/>
            <person name="Pitluck S."/>
            <person name="Chertkov O."/>
            <person name="Detter J.C."/>
            <person name="Han C."/>
            <person name="Tapia R."/>
            <person name="Larimer F."/>
            <person name="Land M."/>
            <person name="Hauser L."/>
            <person name="Kyrpides N."/>
            <person name="Mikhailova N."/>
            <person name="Weimer P.J."/>
            <person name="Stevenson D.M."/>
            <person name="Boyum J."/>
            <person name="Brumm P.I."/>
            <person name="Mead D."/>
        </authorList>
    </citation>
    <scope>NUCLEOTIDE SEQUENCE [LARGE SCALE GENOMIC DNA]</scope>
    <source>
        <strain evidence="5">ATCC 19169 / S85</strain>
        <strain evidence="2">S85</strain>
    </source>
</reference>
<dbReference type="Proteomes" id="UP000000517">
    <property type="component" value="Chromosome"/>
</dbReference>
<dbReference type="EMBL" id="CP001792">
    <property type="protein sequence ID" value="ACX76033.1"/>
    <property type="molecule type" value="Genomic_DNA"/>
</dbReference>
<proteinExistence type="predicted"/>
<evidence type="ECO:0000313" key="4">
    <source>
        <dbReference type="Proteomes" id="UP000000517"/>
    </source>
</evidence>
<dbReference type="RefSeq" id="WP_014547062.1">
    <property type="nucleotide sequence ID" value="NC_013410.1"/>
</dbReference>
<dbReference type="PROSITE" id="PS50943">
    <property type="entry name" value="HTH_CROC1"/>
    <property type="match status" value="1"/>
</dbReference>
<sequence length="125" mass="14090">MTAKALDSFGFFISEKRRELGISLRKFADMLGKAPSYVCDIEKGKKNPIEKEFLEKIASILNLSENDRNQLFDLSATARRDVAPTDLTEYIKATPLAAIALRSAKNSKITDDQWRNIINIIQKGK</sequence>
<dbReference type="Proteomes" id="UP000001497">
    <property type="component" value="Chromosome"/>
</dbReference>
<dbReference type="SMART" id="SM00530">
    <property type="entry name" value="HTH_XRE"/>
    <property type="match status" value="1"/>
</dbReference>
<dbReference type="EMBL" id="CP002158">
    <property type="protein sequence ID" value="ADL25661.1"/>
    <property type="molecule type" value="Genomic_DNA"/>
</dbReference>
<keyword evidence="3" id="KW-0238">DNA-binding</keyword>
<dbReference type="InterPro" id="IPR010982">
    <property type="entry name" value="Lambda_DNA-bd_dom_sf"/>
</dbReference>
<dbReference type="STRING" id="59374.FSU_3011"/>
<keyword evidence="5" id="KW-1185">Reference proteome</keyword>
<accession>C9RLL8</accession>
<reference evidence="4" key="2">
    <citation type="submission" date="2010-08" db="EMBL/GenBank/DDBJ databases">
        <title>Complete sequence of Fibrobacter succinogenes subsp. succinogenes S85.</title>
        <authorList>
            <person name="Durkin A.S."/>
            <person name="Nelson K.E."/>
            <person name="Morrison M."/>
            <person name="Forsberg C.W."/>
            <person name="Wilson D.B."/>
            <person name="Russell J.B."/>
            <person name="Cann I.K.O."/>
            <person name="Mackie R.I."/>
            <person name="White B.A."/>
        </authorList>
    </citation>
    <scope>NUCLEOTIDE SEQUENCE [LARGE SCALE GENOMIC DNA]</scope>
    <source>
        <strain evidence="4">ATCC 19169 / S85</strain>
    </source>
</reference>
<evidence type="ECO:0000313" key="5">
    <source>
        <dbReference type="Proteomes" id="UP000001497"/>
    </source>
</evidence>
<dbReference type="KEGG" id="fsc:FSU_3011"/>
<name>C9RLL8_FIBSS</name>
<organism evidence="3 4">
    <name type="scientific">Fibrobacter succinogenes (strain ATCC 19169 / S85)</name>
    <dbReference type="NCBI Taxonomy" id="59374"/>
    <lineage>
        <taxon>Bacteria</taxon>
        <taxon>Pseudomonadati</taxon>
        <taxon>Fibrobacterota</taxon>
        <taxon>Fibrobacteria</taxon>
        <taxon>Fibrobacterales</taxon>
        <taxon>Fibrobacteraceae</taxon>
        <taxon>Fibrobacter</taxon>
    </lineage>
</organism>
<protein>
    <submittedName>
        <fullName evidence="3">DNA-binding protein</fullName>
    </submittedName>
    <submittedName>
        <fullName evidence="2">Transcriptional regulator, XRE family</fullName>
    </submittedName>
</protein>
<dbReference type="AlphaFoldDB" id="C9RLL8"/>
<evidence type="ECO:0000259" key="1">
    <source>
        <dbReference type="PROSITE" id="PS50943"/>
    </source>
</evidence>
<dbReference type="CDD" id="cd00093">
    <property type="entry name" value="HTH_XRE"/>
    <property type="match status" value="1"/>
</dbReference>
<evidence type="ECO:0000313" key="2">
    <source>
        <dbReference type="EMBL" id="ACX76033.1"/>
    </source>
</evidence>
<dbReference type="Pfam" id="PF01381">
    <property type="entry name" value="HTH_3"/>
    <property type="match status" value="1"/>
</dbReference>
<evidence type="ECO:0000313" key="3">
    <source>
        <dbReference type="EMBL" id="ADL25661.1"/>
    </source>
</evidence>
<dbReference type="eggNOG" id="COG1426">
    <property type="taxonomic scope" value="Bacteria"/>
</dbReference>
<dbReference type="InterPro" id="IPR001387">
    <property type="entry name" value="Cro/C1-type_HTH"/>
</dbReference>
<dbReference type="SUPFAM" id="SSF47413">
    <property type="entry name" value="lambda repressor-like DNA-binding domains"/>
    <property type="match status" value="1"/>
</dbReference>
<dbReference type="KEGG" id="fsu:Fisuc_2447"/>
<dbReference type="GO" id="GO:0003677">
    <property type="term" value="F:DNA binding"/>
    <property type="evidence" value="ECO:0007669"/>
    <property type="project" value="UniProtKB-KW"/>
</dbReference>
<dbReference type="OrthoDB" id="9812960at2"/>
<gene>
    <name evidence="2" type="ordered locus">Fisuc_2447</name>
    <name evidence="3" type="ordered locus">FSU_3011</name>
</gene>